<dbReference type="Proteomes" id="UP000799118">
    <property type="component" value="Unassembled WGS sequence"/>
</dbReference>
<sequence length="582" mass="65379">MFCEICQRNFSQPAASTIPPPSISSTDLQQLLRSPYPPSAAQVSEILGIVTNIDAEIRHYEARILRLQSEMKLLENKQQQLKIRRQRYNSLLAPVRRLHTEVLDHVFVMYANIVGCNMNFIGPSLIFLPGQTLMSVCVRWREIANSCKPLWTSIALELGSTENVDVITETLQWCLDHAGPTAPLNIILRDIAVEDTDIEEPEFCKLLTAQASRWRELSLYTQGNLGAMLPSIFEVENPSFPSLEALCPVTPRELGLFSNAPKLHELSFSGVADMEGDKPVFPWSQIKTLKLKLYNQHRIPITPSLFPELESLSYTLSSFLSIMPDIPYHTLNTLQALSVSLAKAGPNTGPPKALRKILESACYPALRRLVVDFNMYATYNAYVVVGHDAEELGWPQHEVTSFILRSGCSLTFLQLRDAFISTRDLLALLLHTPALSHLEFYQPHRCKPIEEQLKNMVPAQMGLEPLTMAWIKRLHAHGTEDSYDFGNPLVPKLTHLSLTVLSDWFDDDQLFVNVILSRWVPDPILASEIGVACLKSVELKVWGRLLDDKVYQPLLQLGNLAGMKVELLSEIPPVPIAAPYAL</sequence>
<evidence type="ECO:0000313" key="3">
    <source>
        <dbReference type="Proteomes" id="UP000799118"/>
    </source>
</evidence>
<name>A0A6A4GZ48_9AGAR</name>
<protein>
    <recommendedName>
        <fullName evidence="4">F-box domain-containing protein</fullName>
    </recommendedName>
</protein>
<dbReference type="EMBL" id="ML769647">
    <property type="protein sequence ID" value="KAE9390756.1"/>
    <property type="molecule type" value="Genomic_DNA"/>
</dbReference>
<dbReference type="OrthoDB" id="3057283at2759"/>
<organism evidence="2 3">
    <name type="scientific">Gymnopus androsaceus JB14</name>
    <dbReference type="NCBI Taxonomy" id="1447944"/>
    <lineage>
        <taxon>Eukaryota</taxon>
        <taxon>Fungi</taxon>
        <taxon>Dikarya</taxon>
        <taxon>Basidiomycota</taxon>
        <taxon>Agaricomycotina</taxon>
        <taxon>Agaricomycetes</taxon>
        <taxon>Agaricomycetidae</taxon>
        <taxon>Agaricales</taxon>
        <taxon>Marasmiineae</taxon>
        <taxon>Omphalotaceae</taxon>
        <taxon>Gymnopus</taxon>
    </lineage>
</organism>
<dbReference type="AlphaFoldDB" id="A0A6A4GZ48"/>
<evidence type="ECO:0008006" key="4">
    <source>
        <dbReference type="Google" id="ProtNLM"/>
    </source>
</evidence>
<proteinExistence type="predicted"/>
<keyword evidence="3" id="KW-1185">Reference proteome</keyword>
<keyword evidence="1" id="KW-0175">Coiled coil</keyword>
<reference evidence="2" key="1">
    <citation type="journal article" date="2019" name="Environ. Microbiol.">
        <title>Fungal ecological strategies reflected in gene transcription - a case study of two litter decomposers.</title>
        <authorList>
            <person name="Barbi F."/>
            <person name="Kohler A."/>
            <person name="Barry K."/>
            <person name="Baskaran P."/>
            <person name="Daum C."/>
            <person name="Fauchery L."/>
            <person name="Ihrmark K."/>
            <person name="Kuo A."/>
            <person name="LaButti K."/>
            <person name="Lipzen A."/>
            <person name="Morin E."/>
            <person name="Grigoriev I.V."/>
            <person name="Henrissat B."/>
            <person name="Lindahl B."/>
            <person name="Martin F."/>
        </authorList>
    </citation>
    <scope>NUCLEOTIDE SEQUENCE</scope>
    <source>
        <strain evidence="2">JB14</strain>
    </source>
</reference>
<dbReference type="SUPFAM" id="SSF52047">
    <property type="entry name" value="RNI-like"/>
    <property type="match status" value="1"/>
</dbReference>
<evidence type="ECO:0000313" key="2">
    <source>
        <dbReference type="EMBL" id="KAE9390756.1"/>
    </source>
</evidence>
<dbReference type="Gene3D" id="3.80.10.10">
    <property type="entry name" value="Ribonuclease Inhibitor"/>
    <property type="match status" value="1"/>
</dbReference>
<evidence type="ECO:0000256" key="1">
    <source>
        <dbReference type="SAM" id="Coils"/>
    </source>
</evidence>
<gene>
    <name evidence="2" type="ORF">BT96DRAFT_925672</name>
</gene>
<accession>A0A6A4GZ48</accession>
<dbReference type="InterPro" id="IPR032675">
    <property type="entry name" value="LRR_dom_sf"/>
</dbReference>
<feature type="coiled-coil region" evidence="1">
    <location>
        <begin position="50"/>
        <end position="91"/>
    </location>
</feature>